<accession>A0AAE3YW59</accession>
<evidence type="ECO:0000256" key="1">
    <source>
        <dbReference type="SAM" id="MobiDB-lite"/>
    </source>
</evidence>
<proteinExistence type="predicted"/>
<comment type="caution">
    <text evidence="2">The sequence shown here is derived from an EMBL/GenBank/DDBJ whole genome shotgun (WGS) entry which is preliminary data.</text>
</comment>
<dbReference type="RefSeq" id="WP_310375829.1">
    <property type="nucleotide sequence ID" value="NZ_JAVDYB010000001.1"/>
</dbReference>
<feature type="region of interest" description="Disordered" evidence="1">
    <location>
        <begin position="63"/>
        <end position="87"/>
    </location>
</feature>
<protein>
    <submittedName>
        <fullName evidence="2">Uncharacterized protein</fullName>
    </submittedName>
</protein>
<feature type="region of interest" description="Disordered" evidence="1">
    <location>
        <begin position="1"/>
        <end position="30"/>
    </location>
</feature>
<keyword evidence="3" id="KW-1185">Reference proteome</keyword>
<dbReference type="AlphaFoldDB" id="A0AAE3YW59"/>
<reference evidence="2" key="1">
    <citation type="submission" date="2023-07" db="EMBL/GenBank/DDBJ databases">
        <title>Sequencing the genomes of 1000 actinobacteria strains.</title>
        <authorList>
            <person name="Klenk H.-P."/>
        </authorList>
    </citation>
    <scope>NUCLEOTIDE SEQUENCE</scope>
    <source>
        <strain evidence="2">DSM 44707</strain>
    </source>
</reference>
<dbReference type="Proteomes" id="UP001183643">
    <property type="component" value="Unassembled WGS sequence"/>
</dbReference>
<evidence type="ECO:0000313" key="3">
    <source>
        <dbReference type="Proteomes" id="UP001183643"/>
    </source>
</evidence>
<organism evidence="2 3">
    <name type="scientific">Catenuloplanes atrovinosus</name>
    <dbReference type="NCBI Taxonomy" id="137266"/>
    <lineage>
        <taxon>Bacteria</taxon>
        <taxon>Bacillati</taxon>
        <taxon>Actinomycetota</taxon>
        <taxon>Actinomycetes</taxon>
        <taxon>Micromonosporales</taxon>
        <taxon>Micromonosporaceae</taxon>
        <taxon>Catenuloplanes</taxon>
    </lineage>
</organism>
<gene>
    <name evidence="2" type="ORF">J2S41_007751</name>
</gene>
<evidence type="ECO:0000313" key="2">
    <source>
        <dbReference type="EMBL" id="MDR7280973.1"/>
    </source>
</evidence>
<name>A0AAE3YW59_9ACTN</name>
<sequence length="87" mass="9916">MPRTHDDQSTPPDEQLAPESGLRPSKVQPGCAAGYEDLTLAAKPDVTDEERRRAREWARRVLREARERNTPERRAALRAQLDRGRPS</sequence>
<dbReference type="EMBL" id="JAVDYB010000001">
    <property type="protein sequence ID" value="MDR7280973.1"/>
    <property type="molecule type" value="Genomic_DNA"/>
</dbReference>